<evidence type="ECO:0000256" key="5">
    <source>
        <dbReference type="ARBA" id="ARBA00022989"/>
    </source>
</evidence>
<dbReference type="Proteomes" id="UP000823824">
    <property type="component" value="Unassembled WGS sequence"/>
</dbReference>
<dbReference type="GO" id="GO:0005886">
    <property type="term" value="C:plasma membrane"/>
    <property type="evidence" value="ECO:0007669"/>
    <property type="project" value="UniProtKB-SubCell"/>
</dbReference>
<proteinExistence type="inferred from homology"/>
<organism evidence="9 10">
    <name type="scientific">Candidatus Oscillibacter excrementigallinarum</name>
    <dbReference type="NCBI Taxonomy" id="2838716"/>
    <lineage>
        <taxon>Bacteria</taxon>
        <taxon>Bacillati</taxon>
        <taxon>Bacillota</taxon>
        <taxon>Clostridia</taxon>
        <taxon>Eubacteriales</taxon>
        <taxon>Oscillospiraceae</taxon>
        <taxon>Oscillibacter</taxon>
    </lineage>
</organism>
<feature type="binding site" evidence="7">
    <location>
        <position position="155"/>
    </location>
    <ligand>
        <name>a 1,2-diacyl-sn-glycero-3-phospho-(1'-sn-glycerol)</name>
        <dbReference type="ChEBI" id="CHEBI:64716"/>
    </ligand>
</feature>
<dbReference type="PANTHER" id="PTHR30589">
    <property type="entry name" value="PROLIPOPROTEIN DIACYLGLYCERYL TRANSFERASE"/>
    <property type="match status" value="1"/>
</dbReference>
<protein>
    <recommendedName>
        <fullName evidence="7">Phosphatidylglycerol--prolipoprotein diacylglyceryl transferase</fullName>
        <ecNumber evidence="7">2.5.1.145</ecNumber>
    </recommendedName>
</protein>
<dbReference type="NCBIfam" id="TIGR00544">
    <property type="entry name" value="lgt"/>
    <property type="match status" value="1"/>
</dbReference>
<reference evidence="9" key="1">
    <citation type="journal article" date="2021" name="PeerJ">
        <title>Extensive microbial diversity within the chicken gut microbiome revealed by metagenomics and culture.</title>
        <authorList>
            <person name="Gilroy R."/>
            <person name="Ravi A."/>
            <person name="Getino M."/>
            <person name="Pursley I."/>
            <person name="Horton D.L."/>
            <person name="Alikhan N.F."/>
            <person name="Baker D."/>
            <person name="Gharbi K."/>
            <person name="Hall N."/>
            <person name="Watson M."/>
            <person name="Adriaenssens E.M."/>
            <person name="Foster-Nyarko E."/>
            <person name="Jarju S."/>
            <person name="Secka A."/>
            <person name="Antonio M."/>
            <person name="Oren A."/>
            <person name="Chaudhuri R.R."/>
            <person name="La Ragione R."/>
            <person name="Hildebrand F."/>
            <person name="Pallen M.J."/>
        </authorList>
    </citation>
    <scope>NUCLEOTIDE SEQUENCE</scope>
    <source>
        <strain evidence="9">ChiBcec18-1249</strain>
    </source>
</reference>
<evidence type="ECO:0000256" key="7">
    <source>
        <dbReference type="HAMAP-Rule" id="MF_01147"/>
    </source>
</evidence>
<comment type="pathway">
    <text evidence="7">Protein modification; lipoprotein biosynthesis (diacylglyceryl transfer).</text>
</comment>
<evidence type="ECO:0000256" key="6">
    <source>
        <dbReference type="ARBA" id="ARBA00023136"/>
    </source>
</evidence>
<dbReference type="InterPro" id="IPR001640">
    <property type="entry name" value="Lgt"/>
</dbReference>
<dbReference type="HAMAP" id="MF_01147">
    <property type="entry name" value="Lgt"/>
    <property type="match status" value="1"/>
</dbReference>
<feature type="compositionally biased region" description="Low complexity" evidence="8">
    <location>
        <begin position="316"/>
        <end position="326"/>
    </location>
</feature>
<comment type="subcellular location">
    <subcellularLocation>
        <location evidence="7">Cell membrane</location>
        <topology evidence="7">Multi-pass membrane protein</topology>
    </subcellularLocation>
</comment>
<feature type="transmembrane region" description="Helical" evidence="7">
    <location>
        <begin position="259"/>
        <end position="276"/>
    </location>
</feature>
<dbReference type="Pfam" id="PF01790">
    <property type="entry name" value="LGT"/>
    <property type="match status" value="1"/>
</dbReference>
<comment type="caution">
    <text evidence="9">The sequence shown here is derived from an EMBL/GenBank/DDBJ whole genome shotgun (WGS) entry which is preliminary data.</text>
</comment>
<keyword evidence="3 7" id="KW-0808">Transferase</keyword>
<feature type="transmembrane region" description="Helical" evidence="7">
    <location>
        <begin position="64"/>
        <end position="86"/>
    </location>
</feature>
<keyword evidence="4 7" id="KW-0812">Transmembrane</keyword>
<feature type="transmembrane region" description="Helical" evidence="7">
    <location>
        <begin position="136"/>
        <end position="157"/>
    </location>
</feature>
<feature type="transmembrane region" description="Helical" evidence="7">
    <location>
        <begin position="191"/>
        <end position="209"/>
    </location>
</feature>
<dbReference type="PROSITE" id="PS01311">
    <property type="entry name" value="LGT"/>
    <property type="match status" value="1"/>
</dbReference>
<feature type="transmembrane region" description="Helical" evidence="7">
    <location>
        <begin position="106"/>
        <end position="129"/>
    </location>
</feature>
<dbReference type="PANTHER" id="PTHR30589:SF0">
    <property type="entry name" value="PHOSPHATIDYLGLYCEROL--PROLIPOPROTEIN DIACYLGLYCERYL TRANSFERASE"/>
    <property type="match status" value="1"/>
</dbReference>
<sequence>MRALQDMPISFPGLFGDWEFNPDPIAIHIGHGIYWYGIILAIGLLAGLLLCTKQAKRYGLTEDNVLDMVLWAVPSCIIGARLYYVIFYLDLYRNADGSLNWGEMVAVWDGGLAIYGAVIAGVIVAFCYTRHKRIKLGAMTDLAAMGLLLGQCIGRWANFINREAFGAETTLPWRMRLWTSATEYIEVHPTFFYESLWNLIGLLLILFVVSKARRFDGENTWFYFLWYGLGRFWIEGLRTDSLYLFDWTFLGQPIRVSQALSLVLAAVAAVMLFYNIRIKQHTPEELWANQVALARQAEAEEAGTLDSRPEEPAEEPPSSAETENGAEPGGPAPAQPEEAQNTEPEKEDTDGGTH</sequence>
<evidence type="ECO:0000256" key="4">
    <source>
        <dbReference type="ARBA" id="ARBA00022692"/>
    </source>
</evidence>
<evidence type="ECO:0000313" key="10">
    <source>
        <dbReference type="Proteomes" id="UP000823824"/>
    </source>
</evidence>
<keyword evidence="2 7" id="KW-1003">Cell membrane</keyword>
<dbReference type="GO" id="GO:0042158">
    <property type="term" value="P:lipoprotein biosynthetic process"/>
    <property type="evidence" value="ECO:0007669"/>
    <property type="project" value="UniProtKB-UniRule"/>
</dbReference>
<evidence type="ECO:0000256" key="1">
    <source>
        <dbReference type="ARBA" id="ARBA00007150"/>
    </source>
</evidence>
<reference evidence="9" key="2">
    <citation type="submission" date="2021-04" db="EMBL/GenBank/DDBJ databases">
        <authorList>
            <person name="Gilroy R."/>
        </authorList>
    </citation>
    <scope>NUCLEOTIDE SEQUENCE</scope>
    <source>
        <strain evidence="9">ChiBcec18-1249</strain>
    </source>
</reference>
<accession>A0A9D2RSJ7</accession>
<gene>
    <name evidence="7 9" type="primary">lgt</name>
    <name evidence="9" type="ORF">H9787_08845</name>
</gene>
<dbReference type="EMBL" id="DWZJ01000075">
    <property type="protein sequence ID" value="HJB13806.1"/>
    <property type="molecule type" value="Genomic_DNA"/>
</dbReference>
<comment type="similarity">
    <text evidence="1 7">Belongs to the Lgt family.</text>
</comment>
<dbReference type="EC" id="2.5.1.145" evidence="7"/>
<keyword evidence="5 7" id="KW-1133">Transmembrane helix</keyword>
<dbReference type="AlphaFoldDB" id="A0A9D2RSJ7"/>
<keyword evidence="6 7" id="KW-0472">Membrane</keyword>
<dbReference type="GO" id="GO:0008961">
    <property type="term" value="F:phosphatidylglycerol-prolipoprotein diacylglyceryl transferase activity"/>
    <property type="evidence" value="ECO:0007669"/>
    <property type="project" value="UniProtKB-UniRule"/>
</dbReference>
<evidence type="ECO:0000313" key="9">
    <source>
        <dbReference type="EMBL" id="HJB13806.1"/>
    </source>
</evidence>
<name>A0A9D2RSJ7_9FIRM</name>
<feature type="region of interest" description="Disordered" evidence="8">
    <location>
        <begin position="298"/>
        <end position="354"/>
    </location>
</feature>
<feature type="transmembrane region" description="Helical" evidence="7">
    <location>
        <begin position="221"/>
        <end position="239"/>
    </location>
</feature>
<evidence type="ECO:0000256" key="3">
    <source>
        <dbReference type="ARBA" id="ARBA00022679"/>
    </source>
</evidence>
<evidence type="ECO:0000256" key="2">
    <source>
        <dbReference type="ARBA" id="ARBA00022475"/>
    </source>
</evidence>
<comment type="catalytic activity">
    <reaction evidence="7">
        <text>L-cysteinyl-[prolipoprotein] + a 1,2-diacyl-sn-glycero-3-phospho-(1'-sn-glycerol) = an S-1,2-diacyl-sn-glyceryl-L-cysteinyl-[prolipoprotein] + sn-glycerol 1-phosphate + H(+)</text>
        <dbReference type="Rhea" id="RHEA:56712"/>
        <dbReference type="Rhea" id="RHEA-COMP:14679"/>
        <dbReference type="Rhea" id="RHEA-COMP:14680"/>
        <dbReference type="ChEBI" id="CHEBI:15378"/>
        <dbReference type="ChEBI" id="CHEBI:29950"/>
        <dbReference type="ChEBI" id="CHEBI:57685"/>
        <dbReference type="ChEBI" id="CHEBI:64716"/>
        <dbReference type="ChEBI" id="CHEBI:140658"/>
        <dbReference type="EC" id="2.5.1.145"/>
    </reaction>
</comment>
<evidence type="ECO:0000256" key="8">
    <source>
        <dbReference type="SAM" id="MobiDB-lite"/>
    </source>
</evidence>
<comment type="function">
    <text evidence="7">Catalyzes the transfer of the diacylglyceryl group from phosphatidylglycerol to the sulfhydryl group of the N-terminal cysteine of a prolipoprotein, the first step in the formation of mature lipoproteins.</text>
</comment>
<feature type="transmembrane region" description="Helical" evidence="7">
    <location>
        <begin position="33"/>
        <end position="52"/>
    </location>
</feature>